<accession>A0A1Y1QWX1</accession>
<dbReference type="Proteomes" id="UP000192491">
    <property type="component" value="Unassembled WGS sequence"/>
</dbReference>
<feature type="domain" description="SPOR" evidence="3">
    <location>
        <begin position="160"/>
        <end position="238"/>
    </location>
</feature>
<feature type="compositionally biased region" description="Basic and acidic residues" evidence="1">
    <location>
        <begin position="124"/>
        <end position="142"/>
    </location>
</feature>
<dbReference type="GO" id="GO:0042834">
    <property type="term" value="F:peptidoglycan binding"/>
    <property type="evidence" value="ECO:0007669"/>
    <property type="project" value="InterPro"/>
</dbReference>
<feature type="transmembrane region" description="Helical" evidence="2">
    <location>
        <begin position="21"/>
        <end position="40"/>
    </location>
</feature>
<dbReference type="SUPFAM" id="SSF110997">
    <property type="entry name" value="Sporulation related repeat"/>
    <property type="match status" value="1"/>
</dbReference>
<feature type="region of interest" description="Disordered" evidence="1">
    <location>
        <begin position="45"/>
        <end position="99"/>
    </location>
</feature>
<reference evidence="4 5" key="1">
    <citation type="submission" date="2017-01" db="EMBL/GenBank/DDBJ databases">
        <title>Novel large sulfur bacteria in the metagenomes of groundwater-fed chemosynthetic microbial mats in the Lake Huron basin.</title>
        <authorList>
            <person name="Sharrar A.M."/>
            <person name="Flood B.E."/>
            <person name="Bailey J.V."/>
            <person name="Jones D.S."/>
            <person name="Biddanda B."/>
            <person name="Ruberg S.A."/>
            <person name="Marcus D.N."/>
            <person name="Dick G.J."/>
        </authorList>
    </citation>
    <scope>NUCLEOTIDE SEQUENCE [LARGE SCALE GENOMIC DNA]</scope>
    <source>
        <strain evidence="4">A8</strain>
    </source>
</reference>
<dbReference type="EMBL" id="MTEJ01000015">
    <property type="protein sequence ID" value="OQX15390.1"/>
    <property type="molecule type" value="Genomic_DNA"/>
</dbReference>
<dbReference type="InterPro" id="IPR007730">
    <property type="entry name" value="SPOR-like_dom"/>
</dbReference>
<dbReference type="Gene3D" id="3.30.70.1070">
    <property type="entry name" value="Sporulation related repeat"/>
    <property type="match status" value="1"/>
</dbReference>
<keyword evidence="2" id="KW-0812">Transmembrane</keyword>
<dbReference type="Pfam" id="PF05036">
    <property type="entry name" value="SPOR"/>
    <property type="match status" value="1"/>
</dbReference>
<dbReference type="InterPro" id="IPR036680">
    <property type="entry name" value="SPOR-like_sf"/>
</dbReference>
<keyword evidence="2" id="KW-1133">Transmembrane helix</keyword>
<dbReference type="AlphaFoldDB" id="A0A1Y1QWX1"/>
<feature type="region of interest" description="Disordered" evidence="1">
    <location>
        <begin position="119"/>
        <end position="154"/>
    </location>
</feature>
<protein>
    <recommendedName>
        <fullName evidence="3">SPOR domain-containing protein</fullName>
    </recommendedName>
</protein>
<feature type="compositionally biased region" description="Low complexity" evidence="1">
    <location>
        <begin position="143"/>
        <end position="154"/>
    </location>
</feature>
<proteinExistence type="predicted"/>
<evidence type="ECO:0000256" key="1">
    <source>
        <dbReference type="SAM" id="MobiDB-lite"/>
    </source>
</evidence>
<sequence length="238" mass="24685">MTKDFKKQAASDSTFSQYGMGWMLGGIAIGLLVGLGLYAMNNDKPASDSAATTPNTTATPAVVSTPGNTSASPDPANNPALRDTAPSEPDGNEPPGFSYHAVLPQLEVGVPIVVPEPPAVVANKDTKPKPETKQEAKPEAKPATKPAEAATDPATPAATAKLGKVNGFQLGSYKTEAQATSLQARAKASGLNSRVEKADVNGVPMFRVRIGPATTQAMLDKWEKTLTGMGITPMAVRM</sequence>
<evidence type="ECO:0000259" key="3">
    <source>
        <dbReference type="PROSITE" id="PS51724"/>
    </source>
</evidence>
<keyword evidence="2" id="KW-0472">Membrane</keyword>
<feature type="compositionally biased region" description="Low complexity" evidence="1">
    <location>
        <begin position="47"/>
        <end position="66"/>
    </location>
</feature>
<name>A0A1Y1QWX1_9GAMM</name>
<gene>
    <name evidence="4" type="ORF">BWK73_07030</name>
</gene>
<comment type="caution">
    <text evidence="4">The sequence shown here is derived from an EMBL/GenBank/DDBJ whole genome shotgun (WGS) entry which is preliminary data.</text>
</comment>
<evidence type="ECO:0000313" key="4">
    <source>
        <dbReference type="EMBL" id="OQX15390.1"/>
    </source>
</evidence>
<dbReference type="PROSITE" id="PS51724">
    <property type="entry name" value="SPOR"/>
    <property type="match status" value="1"/>
</dbReference>
<organism evidence="4 5">
    <name type="scientific">Thiothrix lacustris</name>
    <dbReference type="NCBI Taxonomy" id="525917"/>
    <lineage>
        <taxon>Bacteria</taxon>
        <taxon>Pseudomonadati</taxon>
        <taxon>Pseudomonadota</taxon>
        <taxon>Gammaproteobacteria</taxon>
        <taxon>Thiotrichales</taxon>
        <taxon>Thiotrichaceae</taxon>
        <taxon>Thiothrix</taxon>
    </lineage>
</organism>
<evidence type="ECO:0000313" key="5">
    <source>
        <dbReference type="Proteomes" id="UP000192491"/>
    </source>
</evidence>
<evidence type="ECO:0000256" key="2">
    <source>
        <dbReference type="SAM" id="Phobius"/>
    </source>
</evidence>